<dbReference type="NCBIfam" id="TIGR01640">
    <property type="entry name" value="F_box_assoc_1"/>
    <property type="match status" value="1"/>
</dbReference>
<organism evidence="3 4">
    <name type="scientific">Escallonia rubra</name>
    <dbReference type="NCBI Taxonomy" id="112253"/>
    <lineage>
        <taxon>Eukaryota</taxon>
        <taxon>Viridiplantae</taxon>
        <taxon>Streptophyta</taxon>
        <taxon>Embryophyta</taxon>
        <taxon>Tracheophyta</taxon>
        <taxon>Spermatophyta</taxon>
        <taxon>Magnoliopsida</taxon>
        <taxon>eudicotyledons</taxon>
        <taxon>Gunneridae</taxon>
        <taxon>Pentapetalae</taxon>
        <taxon>asterids</taxon>
        <taxon>campanulids</taxon>
        <taxon>Escalloniales</taxon>
        <taxon>Escalloniaceae</taxon>
        <taxon>Escallonia</taxon>
    </lineage>
</organism>
<evidence type="ECO:0000313" key="4">
    <source>
        <dbReference type="Proteomes" id="UP001187471"/>
    </source>
</evidence>
<evidence type="ECO:0000259" key="2">
    <source>
        <dbReference type="PROSITE" id="PS50181"/>
    </source>
</evidence>
<dbReference type="InterPro" id="IPR001810">
    <property type="entry name" value="F-box_dom"/>
</dbReference>
<feature type="region of interest" description="Disordered" evidence="1">
    <location>
        <begin position="352"/>
        <end position="394"/>
    </location>
</feature>
<dbReference type="Gene3D" id="1.20.1280.50">
    <property type="match status" value="1"/>
</dbReference>
<dbReference type="PANTHER" id="PTHR31672">
    <property type="entry name" value="BNACNNG10540D PROTEIN"/>
    <property type="match status" value="1"/>
</dbReference>
<dbReference type="InterPro" id="IPR017451">
    <property type="entry name" value="F-box-assoc_interact_dom"/>
</dbReference>
<dbReference type="SMART" id="SM00256">
    <property type="entry name" value="FBOX"/>
    <property type="match status" value="1"/>
</dbReference>
<reference evidence="3" key="1">
    <citation type="submission" date="2022-12" db="EMBL/GenBank/DDBJ databases">
        <title>Draft genome assemblies for two species of Escallonia (Escalloniales).</title>
        <authorList>
            <person name="Chanderbali A."/>
            <person name="Dervinis C."/>
            <person name="Anghel I."/>
            <person name="Soltis D."/>
            <person name="Soltis P."/>
            <person name="Zapata F."/>
        </authorList>
    </citation>
    <scope>NUCLEOTIDE SEQUENCE</scope>
    <source>
        <strain evidence="3">UCBG92.1500</strain>
        <tissue evidence="3">Leaf</tissue>
    </source>
</reference>
<evidence type="ECO:0000256" key="1">
    <source>
        <dbReference type="SAM" id="MobiDB-lite"/>
    </source>
</evidence>
<comment type="caution">
    <text evidence="3">The sequence shown here is derived from an EMBL/GenBank/DDBJ whole genome shotgun (WGS) entry which is preliminary data.</text>
</comment>
<keyword evidence="4" id="KW-1185">Reference proteome</keyword>
<dbReference type="Proteomes" id="UP001187471">
    <property type="component" value="Unassembled WGS sequence"/>
</dbReference>
<dbReference type="CDD" id="cd22157">
    <property type="entry name" value="F-box_AtFBW1-like"/>
    <property type="match status" value="1"/>
</dbReference>
<dbReference type="InterPro" id="IPR006527">
    <property type="entry name" value="F-box-assoc_dom_typ1"/>
</dbReference>
<gene>
    <name evidence="3" type="ORF">RJ640_005742</name>
</gene>
<dbReference type="AlphaFoldDB" id="A0AA88RYU4"/>
<dbReference type="Pfam" id="PF07734">
    <property type="entry name" value="FBA_1"/>
    <property type="match status" value="1"/>
</dbReference>
<dbReference type="InterPro" id="IPR050796">
    <property type="entry name" value="SCF_F-box_component"/>
</dbReference>
<sequence length="477" mass="54530">MPDLPSDVITDILTRLPVKYLLRSRCVSKPWCALIDGPKFIKMHLDRSIKTSSILTLIFEGRGTLYSVEHDSLQTATEVDTPFENSNIADVFGSCNGVILLSMRKSTIAMFNPSTRRYHALPTCPVEYLDGAVGTHETYGLGYDVAGDDYKVIRINEFRDKNQNWVTSEAKVYSLKSDSWRRIKDFPYCVPYKRVWGASVEGRLHTVVKQNWTPNKSRMIVAFDIGAEAFHLVPFPEFLDKDFLGMRMEVLEECLCLVGAYMDMRTDIWVMKDYGVMESWTKLISVVDPCIDITPLVYSKGRNEVLLNYEDNRLVWYDLVRKTVRNVEVRGLPSPFSAEVCVESLVSLPSGSIHELNKPHEQEKKRDKNRKKRAKDQGMEEASATTRPRLMKGDNYSHWKNQMRNFLRQEAHLWYVVENGPIIPVKDGPEGTKVPKGILEMDAQDAHLFSMDDRAKNRICCGLGMNVYNRVSACETA</sequence>
<protein>
    <recommendedName>
        <fullName evidence="2">F-box domain-containing protein</fullName>
    </recommendedName>
</protein>
<feature type="compositionally biased region" description="Basic and acidic residues" evidence="1">
    <location>
        <begin position="355"/>
        <end position="366"/>
    </location>
</feature>
<accession>A0AA88RYU4</accession>
<dbReference type="SUPFAM" id="SSF81383">
    <property type="entry name" value="F-box domain"/>
    <property type="match status" value="1"/>
</dbReference>
<dbReference type="InterPro" id="IPR036047">
    <property type="entry name" value="F-box-like_dom_sf"/>
</dbReference>
<dbReference type="PROSITE" id="PS50181">
    <property type="entry name" value="FBOX"/>
    <property type="match status" value="1"/>
</dbReference>
<dbReference type="PANTHER" id="PTHR31672:SF13">
    <property type="entry name" value="F-BOX PROTEIN CPR30-LIKE"/>
    <property type="match status" value="1"/>
</dbReference>
<proteinExistence type="predicted"/>
<name>A0AA88RYU4_9ASTE</name>
<dbReference type="EMBL" id="JAVXUO010000425">
    <property type="protein sequence ID" value="KAK2992255.1"/>
    <property type="molecule type" value="Genomic_DNA"/>
</dbReference>
<feature type="domain" description="F-box" evidence="2">
    <location>
        <begin position="1"/>
        <end position="43"/>
    </location>
</feature>
<dbReference type="Pfam" id="PF00646">
    <property type="entry name" value="F-box"/>
    <property type="match status" value="1"/>
</dbReference>
<evidence type="ECO:0000313" key="3">
    <source>
        <dbReference type="EMBL" id="KAK2992255.1"/>
    </source>
</evidence>